<gene>
    <name evidence="9" type="ORF">HC026_03550</name>
</gene>
<dbReference type="SUPFAM" id="SSF103473">
    <property type="entry name" value="MFS general substrate transporter"/>
    <property type="match status" value="1"/>
</dbReference>
<keyword evidence="6 7" id="KW-0472">Membrane</keyword>
<evidence type="ECO:0000256" key="5">
    <source>
        <dbReference type="ARBA" id="ARBA00022989"/>
    </source>
</evidence>
<dbReference type="Proteomes" id="UP000763447">
    <property type="component" value="Unassembled WGS sequence"/>
</dbReference>
<feature type="transmembrane region" description="Helical" evidence="7">
    <location>
        <begin position="203"/>
        <end position="225"/>
    </location>
</feature>
<keyword evidence="5 7" id="KW-1133">Transmembrane helix</keyword>
<dbReference type="RefSeq" id="WP_168924609.1">
    <property type="nucleotide sequence ID" value="NZ_JAAXLJ010000004.1"/>
</dbReference>
<dbReference type="NCBIfam" id="TIGR00711">
    <property type="entry name" value="efflux_EmrB"/>
    <property type="match status" value="1"/>
</dbReference>
<keyword evidence="3" id="KW-1003">Cell membrane</keyword>
<feature type="transmembrane region" description="Helical" evidence="7">
    <location>
        <begin position="169"/>
        <end position="191"/>
    </location>
</feature>
<feature type="domain" description="Major facilitator superfamily (MFS) profile" evidence="8">
    <location>
        <begin position="17"/>
        <end position="467"/>
    </location>
</feature>
<feature type="transmembrane region" description="Helical" evidence="7">
    <location>
        <begin position="52"/>
        <end position="71"/>
    </location>
</feature>
<comment type="caution">
    <text evidence="9">The sequence shown here is derived from an EMBL/GenBank/DDBJ whole genome shotgun (WGS) entry which is preliminary data.</text>
</comment>
<dbReference type="Pfam" id="PF07690">
    <property type="entry name" value="MFS_1"/>
    <property type="match status" value="1"/>
</dbReference>
<feature type="transmembrane region" description="Helical" evidence="7">
    <location>
        <begin position="444"/>
        <end position="463"/>
    </location>
</feature>
<evidence type="ECO:0000256" key="6">
    <source>
        <dbReference type="ARBA" id="ARBA00023136"/>
    </source>
</evidence>
<dbReference type="Gene3D" id="1.20.1250.20">
    <property type="entry name" value="MFS general substrate transporter like domains"/>
    <property type="match status" value="2"/>
</dbReference>
<feature type="transmembrane region" description="Helical" evidence="7">
    <location>
        <begin position="304"/>
        <end position="322"/>
    </location>
</feature>
<reference evidence="9 10" key="1">
    <citation type="submission" date="2020-04" db="EMBL/GenBank/DDBJ databases">
        <title>A novel species of genus Lactobacillus that was isolated from fermented food Zha-chili.</title>
        <authorList>
            <person name="Zhang Z."/>
        </authorList>
    </citation>
    <scope>NUCLEOTIDE SEQUENCE [LARGE SCALE GENOMIC DNA]</scope>
    <source>
        <strain evidence="10">HBUAS51383</strain>
    </source>
</reference>
<evidence type="ECO:0000256" key="4">
    <source>
        <dbReference type="ARBA" id="ARBA00022692"/>
    </source>
</evidence>
<accession>A0ABX1KXN4</accession>
<dbReference type="CDD" id="cd17503">
    <property type="entry name" value="MFS_LmrB_MDR_like"/>
    <property type="match status" value="1"/>
</dbReference>
<feature type="transmembrane region" description="Helical" evidence="7">
    <location>
        <begin position="141"/>
        <end position="163"/>
    </location>
</feature>
<feature type="transmembrane region" description="Helical" evidence="7">
    <location>
        <begin position="237"/>
        <end position="256"/>
    </location>
</feature>
<keyword evidence="2" id="KW-0813">Transport</keyword>
<dbReference type="InterPro" id="IPR004638">
    <property type="entry name" value="EmrB-like"/>
</dbReference>
<evidence type="ECO:0000256" key="1">
    <source>
        <dbReference type="ARBA" id="ARBA00004651"/>
    </source>
</evidence>
<feature type="transmembrane region" description="Helical" evidence="7">
    <location>
        <begin position="20"/>
        <end position="40"/>
    </location>
</feature>
<dbReference type="InterPro" id="IPR020846">
    <property type="entry name" value="MFS_dom"/>
</dbReference>
<dbReference type="InterPro" id="IPR036259">
    <property type="entry name" value="MFS_trans_sf"/>
</dbReference>
<dbReference type="PRINTS" id="PR01036">
    <property type="entry name" value="TCRTETB"/>
</dbReference>
<evidence type="ECO:0000256" key="2">
    <source>
        <dbReference type="ARBA" id="ARBA00022448"/>
    </source>
</evidence>
<dbReference type="PROSITE" id="PS50850">
    <property type="entry name" value="MFS"/>
    <property type="match status" value="1"/>
</dbReference>
<dbReference type="InterPro" id="IPR011701">
    <property type="entry name" value="MFS"/>
</dbReference>
<evidence type="ECO:0000313" key="9">
    <source>
        <dbReference type="EMBL" id="NLR17995.1"/>
    </source>
</evidence>
<dbReference type="PANTHER" id="PTHR42718">
    <property type="entry name" value="MAJOR FACILITATOR SUPERFAMILY MULTIDRUG TRANSPORTER MFSC"/>
    <property type="match status" value="1"/>
</dbReference>
<evidence type="ECO:0000313" key="10">
    <source>
        <dbReference type="Proteomes" id="UP000763447"/>
    </source>
</evidence>
<feature type="transmembrane region" description="Helical" evidence="7">
    <location>
        <begin position="406"/>
        <end position="424"/>
    </location>
</feature>
<feature type="transmembrane region" description="Helical" evidence="7">
    <location>
        <begin position="116"/>
        <end position="134"/>
    </location>
</feature>
<feature type="transmembrane region" description="Helical" evidence="7">
    <location>
        <begin position="363"/>
        <end position="385"/>
    </location>
</feature>
<protein>
    <submittedName>
        <fullName evidence="9">Multidrug efflux MFS transporter</fullName>
    </submittedName>
</protein>
<dbReference type="EMBL" id="JAAXLJ010000004">
    <property type="protein sequence ID" value="NLR17995.1"/>
    <property type="molecule type" value="Genomic_DNA"/>
</dbReference>
<feature type="transmembrane region" description="Helical" evidence="7">
    <location>
        <begin position="334"/>
        <end position="357"/>
    </location>
</feature>
<sequence>MATQNKASALTKSIINQAWIIVLGAIAPLLDSTMVNIAINNLAKSFNSSLSTIQWVVTGYLLAMVIAVPFTGWLNDKFGGKTVFLGAEVLFGVASLCAAISGNIGILIGFRFVQGFSAGLITPLLTTLLVDVAGAGAMGRLMAIVGLPIMLGPIVGPVIGGLIVQYLNWRWIFFINIPVAIIASLLIWFKLPTIKAKKPDAKFDWLGVTLLSGMSASIVYGIVQASSKTSFTNSTTLAYLATGLVLMIGYAVYASFRKQNAVVPLLLFKHLNFSGSMIGLFLAGVATNDPMLLLPLFFQNLRNQSVAMAGLSLIPQGIGMLLSRPFVGRLIDSIGARFVTIGGLIVTLIGSIPFIYFDQNTDYWLLMIVLFIRGIGAGAIITPLMTDSFVGVDRQLSGQVSIATRTMQNIGGAFGSAMLATIVVNYQSQHVQTLATIASSYQQGFLWAVIFTALLIVPSLLLTNHLRLKVAHQEVSK</sequence>
<proteinExistence type="predicted"/>
<keyword evidence="4 7" id="KW-0812">Transmembrane</keyword>
<organism evidence="9 10">
    <name type="scientific">Secundilactobacillus angelensis</name>
    <dbReference type="NCBI Taxonomy" id="2722706"/>
    <lineage>
        <taxon>Bacteria</taxon>
        <taxon>Bacillati</taxon>
        <taxon>Bacillota</taxon>
        <taxon>Bacilli</taxon>
        <taxon>Lactobacillales</taxon>
        <taxon>Lactobacillaceae</taxon>
        <taxon>Secundilactobacillus</taxon>
    </lineage>
</organism>
<evidence type="ECO:0000256" key="7">
    <source>
        <dbReference type="SAM" id="Phobius"/>
    </source>
</evidence>
<evidence type="ECO:0000259" key="8">
    <source>
        <dbReference type="PROSITE" id="PS50850"/>
    </source>
</evidence>
<evidence type="ECO:0000256" key="3">
    <source>
        <dbReference type="ARBA" id="ARBA00022475"/>
    </source>
</evidence>
<comment type="subcellular location">
    <subcellularLocation>
        <location evidence="1">Cell membrane</location>
        <topology evidence="1">Multi-pass membrane protein</topology>
    </subcellularLocation>
</comment>
<keyword evidence="10" id="KW-1185">Reference proteome</keyword>
<dbReference type="PANTHER" id="PTHR42718:SF46">
    <property type="entry name" value="BLR6921 PROTEIN"/>
    <property type="match status" value="1"/>
</dbReference>
<feature type="transmembrane region" description="Helical" evidence="7">
    <location>
        <begin position="83"/>
        <end position="110"/>
    </location>
</feature>
<name>A0ABX1KXN4_9LACO</name>